<reference evidence="2 4" key="1">
    <citation type="submission" date="2018-02" db="EMBL/GenBank/DDBJ databases">
        <title>Draft genome of wild Prunus yedoensis var. nudiflora.</title>
        <authorList>
            <person name="Baek S."/>
            <person name="Kim J.-H."/>
            <person name="Choi K."/>
            <person name="Kim G.-B."/>
            <person name="Cho A."/>
            <person name="Jang H."/>
            <person name="Shin C.-H."/>
            <person name="Yu H.-J."/>
            <person name="Mun J.-H."/>
        </authorList>
    </citation>
    <scope>NUCLEOTIDE SEQUENCE [LARGE SCALE GENOMIC DNA]</scope>
    <source>
        <strain evidence="4">cv. Jeju island</strain>
        <tissue evidence="2">Leaf</tissue>
    </source>
</reference>
<dbReference type="EMBL" id="PJQY01003663">
    <property type="protein sequence ID" value="PQM35548.1"/>
    <property type="molecule type" value="Genomic_DNA"/>
</dbReference>
<accession>A0A314XUU4</accession>
<dbReference type="Proteomes" id="UP000250321">
    <property type="component" value="Unassembled WGS sequence"/>
</dbReference>
<evidence type="ECO:0000313" key="4">
    <source>
        <dbReference type="Proteomes" id="UP000250321"/>
    </source>
</evidence>
<name>A0A314XUU4_PRUYE</name>
<protein>
    <submittedName>
        <fullName evidence="2">Uncharacterized protein</fullName>
    </submittedName>
</protein>
<evidence type="ECO:0000313" key="3">
    <source>
        <dbReference type="EMBL" id="PQQ10869.1"/>
    </source>
</evidence>
<gene>
    <name evidence="1" type="ORF">Pyn_04142</name>
    <name evidence="3" type="ORF">Pyn_18732</name>
    <name evidence="2" type="ORF">Pyn_38213</name>
</gene>
<keyword evidence="4" id="KW-1185">Reference proteome</keyword>
<dbReference type="AlphaFoldDB" id="A0A314XUU4"/>
<evidence type="ECO:0000313" key="1">
    <source>
        <dbReference type="EMBL" id="PQM35548.1"/>
    </source>
</evidence>
<proteinExistence type="predicted"/>
<dbReference type="EMBL" id="PJQY01000454">
    <property type="protein sequence ID" value="PQQ10869.1"/>
    <property type="molecule type" value="Genomic_DNA"/>
</dbReference>
<comment type="caution">
    <text evidence="2">The sequence shown here is derived from an EMBL/GenBank/DDBJ whole genome shotgun (WGS) entry which is preliminary data.</text>
</comment>
<evidence type="ECO:0000313" key="2">
    <source>
        <dbReference type="EMBL" id="PQP96549.1"/>
    </source>
</evidence>
<organism evidence="2 4">
    <name type="scientific">Prunus yedoensis var. nudiflora</name>
    <dbReference type="NCBI Taxonomy" id="2094558"/>
    <lineage>
        <taxon>Eukaryota</taxon>
        <taxon>Viridiplantae</taxon>
        <taxon>Streptophyta</taxon>
        <taxon>Embryophyta</taxon>
        <taxon>Tracheophyta</taxon>
        <taxon>Spermatophyta</taxon>
        <taxon>Magnoliopsida</taxon>
        <taxon>eudicotyledons</taxon>
        <taxon>Gunneridae</taxon>
        <taxon>Pentapetalae</taxon>
        <taxon>rosids</taxon>
        <taxon>fabids</taxon>
        <taxon>Rosales</taxon>
        <taxon>Rosaceae</taxon>
        <taxon>Amygdaloideae</taxon>
        <taxon>Amygdaleae</taxon>
        <taxon>Prunus</taxon>
    </lineage>
</organism>
<dbReference type="EMBL" id="PJQY01002090">
    <property type="protein sequence ID" value="PQP96549.1"/>
    <property type="molecule type" value="Genomic_DNA"/>
</dbReference>
<sequence>MELAQGKRMPIINFKSTTLVTYAQKVAKVKIKNAIPQRKSKNSVDTIIILDPNHLNSAKSMKFRELPESQTHIWVPNSKLNRWKKKTTKQANLAWMVIPESMMSDDCCISASAEVRRPDSDLGHR</sequence>